<feature type="compositionally biased region" description="Basic and acidic residues" evidence="2">
    <location>
        <begin position="108"/>
        <end position="122"/>
    </location>
</feature>
<reference evidence="3" key="2">
    <citation type="journal article" date="2021" name="PeerJ">
        <title>Extensive microbial diversity within the chicken gut microbiome revealed by metagenomics and culture.</title>
        <authorList>
            <person name="Gilroy R."/>
            <person name="Ravi A."/>
            <person name="Getino M."/>
            <person name="Pursley I."/>
            <person name="Horton D.L."/>
            <person name="Alikhan N.F."/>
            <person name="Baker D."/>
            <person name="Gharbi K."/>
            <person name="Hall N."/>
            <person name="Watson M."/>
            <person name="Adriaenssens E.M."/>
            <person name="Foster-Nyarko E."/>
            <person name="Jarju S."/>
            <person name="Secka A."/>
            <person name="Antonio M."/>
            <person name="Oren A."/>
            <person name="Chaudhuri R.R."/>
            <person name="La Ragione R."/>
            <person name="Hildebrand F."/>
            <person name="Pallen M.J."/>
        </authorList>
    </citation>
    <scope>NUCLEOTIDE SEQUENCE</scope>
    <source>
        <strain evidence="3">ChiGjej1B1-24693</strain>
    </source>
</reference>
<dbReference type="Proteomes" id="UP000886842">
    <property type="component" value="Unassembled WGS sequence"/>
</dbReference>
<dbReference type="PANTHER" id="PTHR36417:SF2">
    <property type="entry name" value="SELENOPROTEIN DOMAIN PROTEIN (AFU_ORTHOLOGUE AFUA_1G05220)"/>
    <property type="match status" value="1"/>
</dbReference>
<feature type="region of interest" description="Disordered" evidence="2">
    <location>
        <begin position="103"/>
        <end position="122"/>
    </location>
</feature>
<dbReference type="EMBL" id="DVLP01000002">
    <property type="protein sequence ID" value="HIT73956.1"/>
    <property type="molecule type" value="Genomic_DNA"/>
</dbReference>
<dbReference type="AlphaFoldDB" id="A0A9D1GUY1"/>
<accession>A0A9D1GUY1</accession>
<feature type="region of interest" description="Disordered" evidence="2">
    <location>
        <begin position="1"/>
        <end position="20"/>
    </location>
</feature>
<dbReference type="PANTHER" id="PTHR36417">
    <property type="entry name" value="SELENOPROTEIN DOMAIN PROTEIN (AFU_ORTHOLOGUE AFUA_1G05220)"/>
    <property type="match status" value="1"/>
</dbReference>
<comment type="caution">
    <text evidence="3">The sequence shown here is derived from an EMBL/GenBank/DDBJ whole genome shotgun (WGS) entry which is preliminary data.</text>
</comment>
<dbReference type="InterPro" id="IPR011893">
    <property type="entry name" value="Selenoprotein_Rdx-typ"/>
</dbReference>
<dbReference type="InterPro" id="IPR036249">
    <property type="entry name" value="Thioredoxin-like_sf"/>
</dbReference>
<evidence type="ECO:0000313" key="3">
    <source>
        <dbReference type="EMBL" id="HIT73956.1"/>
    </source>
</evidence>
<organism evidence="3 4">
    <name type="scientific">Candidatus Avipropionibacterium avicola</name>
    <dbReference type="NCBI Taxonomy" id="2840701"/>
    <lineage>
        <taxon>Bacteria</taxon>
        <taxon>Bacillati</taxon>
        <taxon>Actinomycetota</taxon>
        <taxon>Actinomycetes</taxon>
        <taxon>Propionibacteriales</taxon>
        <taxon>Propionibacteriaceae</taxon>
        <taxon>Propionibacteriaceae incertae sedis</taxon>
        <taxon>Candidatus Avipropionibacterium</taxon>
    </lineage>
</organism>
<sequence>MSTRTDSRPPSSSRGGSHTPRVEVEYCTQCRWLLRGAWVAQELLQTFRDRLGEVALVPGTGGVFRVAVDDGSGAVTIFDRADEGGMPDIVELKRRVRDRIAPDMALGHADRRHEDQGRGRES</sequence>
<protein>
    <submittedName>
        <fullName evidence="3">SelT/SelW/SelH family protein</fullName>
    </submittedName>
</protein>
<reference evidence="3" key="1">
    <citation type="submission" date="2020-10" db="EMBL/GenBank/DDBJ databases">
        <authorList>
            <person name="Gilroy R."/>
        </authorList>
    </citation>
    <scope>NUCLEOTIDE SEQUENCE</scope>
    <source>
        <strain evidence="3">ChiGjej1B1-24693</strain>
    </source>
</reference>
<dbReference type="NCBIfam" id="TIGR02174">
    <property type="entry name" value="CXXU_selWTH"/>
    <property type="match status" value="1"/>
</dbReference>
<keyword evidence="1" id="KW-0676">Redox-active center</keyword>
<proteinExistence type="predicted"/>
<feature type="compositionally biased region" description="Low complexity" evidence="2">
    <location>
        <begin position="1"/>
        <end position="19"/>
    </location>
</feature>
<name>A0A9D1GUY1_9ACTN</name>
<dbReference type="Gene3D" id="3.40.30.10">
    <property type="entry name" value="Glutaredoxin"/>
    <property type="match status" value="1"/>
</dbReference>
<dbReference type="Pfam" id="PF10262">
    <property type="entry name" value="Rdx"/>
    <property type="match status" value="1"/>
</dbReference>
<dbReference type="SUPFAM" id="SSF52833">
    <property type="entry name" value="Thioredoxin-like"/>
    <property type="match status" value="1"/>
</dbReference>
<evidence type="ECO:0000256" key="2">
    <source>
        <dbReference type="SAM" id="MobiDB-lite"/>
    </source>
</evidence>
<gene>
    <name evidence="3" type="ORF">IAA98_00040</name>
</gene>
<evidence type="ECO:0000256" key="1">
    <source>
        <dbReference type="ARBA" id="ARBA00023284"/>
    </source>
</evidence>
<evidence type="ECO:0000313" key="4">
    <source>
        <dbReference type="Proteomes" id="UP000886842"/>
    </source>
</evidence>